<dbReference type="InterPro" id="IPR023780">
    <property type="entry name" value="Chromo_domain"/>
</dbReference>
<evidence type="ECO:0000256" key="2">
    <source>
        <dbReference type="ARBA" id="ARBA00022723"/>
    </source>
</evidence>
<dbReference type="Proteomes" id="UP001476247">
    <property type="component" value="Unassembled WGS sequence"/>
</dbReference>
<evidence type="ECO:0000313" key="5">
    <source>
        <dbReference type="EMBL" id="GAA5802208.1"/>
    </source>
</evidence>
<name>A0ABP9Y6I3_9FUNG</name>
<keyword evidence="2" id="KW-0479">Metal-binding</keyword>
<comment type="cofactor">
    <cofactor evidence="1">
        <name>a divalent metal cation</name>
        <dbReference type="ChEBI" id="CHEBI:60240"/>
    </cofactor>
</comment>
<comment type="caution">
    <text evidence="5">The sequence shown here is derived from an EMBL/GenBank/DDBJ whole genome shotgun (WGS) entry which is preliminary data.</text>
</comment>
<reference evidence="5" key="1">
    <citation type="submission" date="2024-03" db="EMBL/GenBank/DDBJ databases">
        <authorList>
            <consortium name="DAB_fungi"/>
            <person name="Toyotome T."/>
            <person name="Hosono M."/>
            <person name="Torimaru M."/>
            <person name="Fukuda K."/>
            <person name="Mikami N."/>
        </authorList>
    </citation>
    <scope>NUCLEOTIDE SEQUENCE</scope>
    <source>
        <strain evidence="5">KT1b</strain>
    </source>
</reference>
<accession>A0ABP9Y6I3</accession>
<dbReference type="InterPro" id="IPR000953">
    <property type="entry name" value="Chromo/chromo_shadow_dom"/>
</dbReference>
<dbReference type="Gene3D" id="2.40.50.40">
    <property type="match status" value="1"/>
</dbReference>
<dbReference type="PROSITE" id="PS50013">
    <property type="entry name" value="CHROMO_2"/>
    <property type="match status" value="1"/>
</dbReference>
<dbReference type="SUPFAM" id="SSF54160">
    <property type="entry name" value="Chromo domain-like"/>
    <property type="match status" value="1"/>
</dbReference>
<dbReference type="EMBL" id="BAABUJ010000022">
    <property type="protein sequence ID" value="GAA5802205.1"/>
    <property type="molecule type" value="Genomic_DNA"/>
</dbReference>
<dbReference type="InterPro" id="IPR016197">
    <property type="entry name" value="Chromo-like_dom_sf"/>
</dbReference>
<dbReference type="Pfam" id="PF00385">
    <property type="entry name" value="Chromo"/>
    <property type="match status" value="1"/>
</dbReference>
<proteinExistence type="predicted"/>
<reference evidence="5 6" key="2">
    <citation type="submission" date="2024-04" db="EMBL/GenBank/DDBJ databases">
        <title>genome sequences of Mucor flavus KT1a and Helicostylum pulchrum KT1b strains isolation_sourced from the surface of a dry-aged beef.</title>
        <authorList>
            <person name="Toyotome T."/>
            <person name="Hosono M."/>
            <person name="Torimaru M."/>
            <person name="Fukuda K."/>
            <person name="Mikami N."/>
        </authorList>
    </citation>
    <scope>NUCLEOTIDE SEQUENCE [LARGE SCALE GENOMIC DNA]</scope>
    <source>
        <strain evidence="5 6">KT1b</strain>
    </source>
</reference>
<evidence type="ECO:0000256" key="1">
    <source>
        <dbReference type="ARBA" id="ARBA00001968"/>
    </source>
</evidence>
<dbReference type="InterPro" id="IPR027806">
    <property type="entry name" value="HARBI1_dom"/>
</dbReference>
<dbReference type="Pfam" id="PF13359">
    <property type="entry name" value="DDE_Tnp_4"/>
    <property type="match status" value="1"/>
</dbReference>
<evidence type="ECO:0000313" key="4">
    <source>
        <dbReference type="EMBL" id="GAA5802205.1"/>
    </source>
</evidence>
<gene>
    <name evidence="4" type="ORF">HPULCUR_007667</name>
    <name evidence="5" type="ORF">HPULCUR_007671</name>
</gene>
<protein>
    <recommendedName>
        <fullName evidence="3">Chromo domain-containing protein</fullName>
    </recommendedName>
</protein>
<dbReference type="EMBL" id="BAABUJ010000022">
    <property type="protein sequence ID" value="GAA5802208.1"/>
    <property type="molecule type" value="Genomic_DNA"/>
</dbReference>
<dbReference type="SMART" id="SM00298">
    <property type="entry name" value="CHROMO"/>
    <property type="match status" value="1"/>
</dbReference>
<keyword evidence="6" id="KW-1185">Reference proteome</keyword>
<evidence type="ECO:0000313" key="6">
    <source>
        <dbReference type="Proteomes" id="UP001476247"/>
    </source>
</evidence>
<sequence>MDEYHSTLDKKELDLYKKLLQDEIDKIILNEWEFLNDNWKQIHNNYKHRTELKHIKEIKEIKKELLDKLGYTSVFFFLTKLYTHKEYPGPYFEIEKGLYLIYHLMSGVTSKNIKRNLPYSSFYSFYKNFWIENYTDLNKYVDLCLQDMFSTIKIRIYSAKIKNPNNFKNITLLLDGHDSTIDYSKPDISTQKRWSYKLKTSGLRTQVLADINNMVTAVSNSELCGVSSDGGMFLNMKIYNKMDRRDVVAVDGGYTLFIKQFEELCIKKDIKLNDNNFFYPIRKEPELEFNVQERHFNEVFSSFRSIIENQFCELHNKFKRFSNNNSTLKTDNFKYVNLQIKVSFLLKNIKIFTETFNIITQDHHKLWMSDNFDFPTEHKLVDIVLNNEIKQLEKIKIMTELQKELDDLEISNGENMVIDESNNETENVEEEEADFPQYKNLNKKKRRKGKSARKVNINLIRDLNKNNQFYEIEVVIQHKLDINNDYIFLVKWKGYDTKDNSWVNEKDFNSKDLIKDYFCKQNIKY</sequence>
<feature type="domain" description="Chromo" evidence="3">
    <location>
        <begin position="470"/>
        <end position="525"/>
    </location>
</feature>
<evidence type="ECO:0000259" key="3">
    <source>
        <dbReference type="PROSITE" id="PS50013"/>
    </source>
</evidence>
<organism evidence="5 6">
    <name type="scientific">Helicostylum pulchrum</name>
    <dbReference type="NCBI Taxonomy" id="562976"/>
    <lineage>
        <taxon>Eukaryota</taxon>
        <taxon>Fungi</taxon>
        <taxon>Fungi incertae sedis</taxon>
        <taxon>Mucoromycota</taxon>
        <taxon>Mucoromycotina</taxon>
        <taxon>Mucoromycetes</taxon>
        <taxon>Mucorales</taxon>
        <taxon>Mucorineae</taxon>
        <taxon>Mucoraceae</taxon>
        <taxon>Helicostylum</taxon>
    </lineage>
</organism>